<dbReference type="AlphaFoldDB" id="A0A445LRP9"/>
<protein>
    <submittedName>
        <fullName evidence="1">Putative pre-mRNA-splicing factor ATP-dependent RNA helicase DEAH4 isoform A</fullName>
    </submittedName>
</protein>
<organism evidence="1 2">
    <name type="scientific">Glycine soja</name>
    <name type="common">Wild soybean</name>
    <dbReference type="NCBI Taxonomy" id="3848"/>
    <lineage>
        <taxon>Eukaryota</taxon>
        <taxon>Viridiplantae</taxon>
        <taxon>Streptophyta</taxon>
        <taxon>Embryophyta</taxon>
        <taxon>Tracheophyta</taxon>
        <taxon>Spermatophyta</taxon>
        <taxon>Magnoliopsida</taxon>
        <taxon>eudicotyledons</taxon>
        <taxon>Gunneridae</taxon>
        <taxon>Pentapetalae</taxon>
        <taxon>rosids</taxon>
        <taxon>fabids</taxon>
        <taxon>Fabales</taxon>
        <taxon>Fabaceae</taxon>
        <taxon>Papilionoideae</taxon>
        <taxon>50 kb inversion clade</taxon>
        <taxon>NPAAA clade</taxon>
        <taxon>indigoferoid/millettioid clade</taxon>
        <taxon>Phaseoleae</taxon>
        <taxon>Glycine</taxon>
        <taxon>Glycine subgen. Soja</taxon>
    </lineage>
</organism>
<keyword evidence="1" id="KW-0347">Helicase</keyword>
<gene>
    <name evidence="1" type="ORF">D0Y65_004587</name>
</gene>
<sequence length="141" mass="15732">MFRSLFLSYARVLLGIGFTLTELKGLTFFAGVLLEKHIVVVCSNLDDIEKLVSKLEDKVCAPEEGSCMDAIILHLHGCLPPELQASSFDWIQFSDIDALIILTSAVPQIKHGFDPTKGPRSEFYFDGLTKLYFIHIILKTG</sequence>
<evidence type="ECO:0000313" key="2">
    <source>
        <dbReference type="Proteomes" id="UP000289340"/>
    </source>
</evidence>
<name>A0A445LRP9_GLYSO</name>
<dbReference type="Proteomes" id="UP000289340">
    <property type="component" value="Chromosome 2"/>
</dbReference>
<dbReference type="SMR" id="A0A445LRP9"/>
<evidence type="ECO:0000313" key="1">
    <source>
        <dbReference type="EMBL" id="RZC25963.1"/>
    </source>
</evidence>
<dbReference type="EMBL" id="QZWG01000002">
    <property type="protein sequence ID" value="RZC25963.1"/>
    <property type="molecule type" value="Genomic_DNA"/>
</dbReference>
<proteinExistence type="predicted"/>
<dbReference type="Gramene" id="XM_028356400.1">
    <property type="protein sequence ID" value="XP_028212201.1"/>
    <property type="gene ID" value="LOC114394723"/>
</dbReference>
<keyword evidence="1" id="KW-0067">ATP-binding</keyword>
<accession>A0A445LRP9</accession>
<reference evidence="1 2" key="1">
    <citation type="submission" date="2018-09" db="EMBL/GenBank/DDBJ databases">
        <title>A high-quality reference genome of wild soybean provides a powerful tool to mine soybean genomes.</title>
        <authorList>
            <person name="Xie M."/>
            <person name="Chung C.Y.L."/>
            <person name="Li M.-W."/>
            <person name="Wong F.-L."/>
            <person name="Chan T.-F."/>
            <person name="Lam H.-M."/>
        </authorList>
    </citation>
    <scope>NUCLEOTIDE SEQUENCE [LARGE SCALE GENOMIC DNA]</scope>
    <source>
        <strain evidence="2">cv. W05</strain>
        <tissue evidence="1">Hypocotyl of etiolated seedlings</tissue>
    </source>
</reference>
<keyword evidence="1" id="KW-0378">Hydrolase</keyword>
<comment type="caution">
    <text evidence="1">The sequence shown here is derived from an EMBL/GenBank/DDBJ whole genome shotgun (WGS) entry which is preliminary data.</text>
</comment>
<dbReference type="GO" id="GO:0004386">
    <property type="term" value="F:helicase activity"/>
    <property type="evidence" value="ECO:0007669"/>
    <property type="project" value="UniProtKB-KW"/>
</dbReference>
<keyword evidence="2" id="KW-1185">Reference proteome</keyword>
<keyword evidence="1" id="KW-0547">Nucleotide-binding</keyword>